<dbReference type="RefSeq" id="WP_024330946.1">
    <property type="nucleotide sequence ID" value="NZ_JASOXK010000002.1"/>
</dbReference>
<dbReference type="STRING" id="33007.HMPREF3198_01402"/>
<protein>
    <submittedName>
        <fullName evidence="2">DUF3499 domain-containing protein</fullName>
    </submittedName>
</protein>
<dbReference type="GeneID" id="35867612"/>
<name>A0A2I1INY6_9ACTO</name>
<dbReference type="Pfam" id="PF12005">
    <property type="entry name" value="DUF3499"/>
    <property type="match status" value="1"/>
</dbReference>
<dbReference type="InterPro" id="IPR021888">
    <property type="entry name" value="DUF3499"/>
</dbReference>
<gene>
    <name evidence="2" type="ORF">CYJ19_04110</name>
</gene>
<keyword evidence="3" id="KW-1185">Reference proteome</keyword>
<dbReference type="AlphaFoldDB" id="A0A2I1INY6"/>
<dbReference type="Proteomes" id="UP000235122">
    <property type="component" value="Unassembled WGS sequence"/>
</dbReference>
<evidence type="ECO:0000313" key="3">
    <source>
        <dbReference type="Proteomes" id="UP000235122"/>
    </source>
</evidence>
<comment type="caution">
    <text evidence="2">The sequence shown here is derived from an EMBL/GenBank/DDBJ whole genome shotgun (WGS) entry which is preliminary data.</text>
</comment>
<accession>A0A2I1INY6</accession>
<evidence type="ECO:0000256" key="1">
    <source>
        <dbReference type="SAM" id="MobiDB-lite"/>
    </source>
</evidence>
<proteinExistence type="predicted"/>
<reference evidence="2 3" key="1">
    <citation type="submission" date="2017-12" db="EMBL/GenBank/DDBJ databases">
        <title>Phylogenetic diversity of female urinary microbiome.</title>
        <authorList>
            <person name="Thomas-White K."/>
            <person name="Wolfe A.J."/>
        </authorList>
    </citation>
    <scope>NUCLEOTIDE SEQUENCE [LARGE SCALE GENOMIC DNA]</scope>
    <source>
        <strain evidence="2 3">UMB0402</strain>
    </source>
</reference>
<evidence type="ECO:0000313" key="2">
    <source>
        <dbReference type="EMBL" id="PKY72830.1"/>
    </source>
</evidence>
<feature type="region of interest" description="Disordered" evidence="1">
    <location>
        <begin position="85"/>
        <end position="144"/>
    </location>
</feature>
<dbReference type="EMBL" id="PKKO01000002">
    <property type="protein sequence ID" value="PKY72830.1"/>
    <property type="molecule type" value="Genomic_DNA"/>
</dbReference>
<organism evidence="2 3">
    <name type="scientific">Winkia neuii</name>
    <dbReference type="NCBI Taxonomy" id="33007"/>
    <lineage>
        <taxon>Bacteria</taxon>
        <taxon>Bacillati</taxon>
        <taxon>Actinomycetota</taxon>
        <taxon>Actinomycetes</taxon>
        <taxon>Actinomycetales</taxon>
        <taxon>Actinomycetaceae</taxon>
        <taxon>Winkia</taxon>
    </lineage>
</organism>
<sequence length="144" mass="15701">MRPIRTCFKTTCNRPAVATLTFDYDSATAVLGPLATEATPQAYDLCADHANRLTVPNGWEVIRLETKFEERDPTDDDLMALANEVRKASAPKPPREDQSARGAVSEVDAALSRHPASRGQVGRKRGYLRVISGQETSSPGTDTE</sequence>
<feature type="compositionally biased region" description="Polar residues" evidence="1">
    <location>
        <begin position="133"/>
        <end position="144"/>
    </location>
</feature>